<reference evidence="2" key="1">
    <citation type="submission" date="2020-02" db="EMBL/GenBank/DDBJ databases">
        <authorList>
            <person name="Meier V. D."/>
        </authorList>
    </citation>
    <scope>NUCLEOTIDE SEQUENCE</scope>
    <source>
        <strain evidence="2">AVDCRST_MAG48</strain>
    </source>
</reference>
<accession>A0A6J4JWC1</accession>
<feature type="domain" description="Flagellar motor switch protein FliG N-terminal" evidence="1">
    <location>
        <begin position="17"/>
        <end position="48"/>
    </location>
</feature>
<evidence type="ECO:0000259" key="1">
    <source>
        <dbReference type="Pfam" id="PF14842"/>
    </source>
</evidence>
<name>A0A6J4JWC1_9ACTN</name>
<gene>
    <name evidence="2" type="ORF">AVDCRST_MAG48-391</name>
</gene>
<dbReference type="Gene3D" id="1.10.220.30">
    <property type="match status" value="1"/>
</dbReference>
<dbReference type="AlphaFoldDB" id="A0A6J4JWC1"/>
<dbReference type="InterPro" id="IPR011002">
    <property type="entry name" value="FliG_a-hlx"/>
</dbReference>
<dbReference type="Pfam" id="PF14842">
    <property type="entry name" value="FliG_N"/>
    <property type="match status" value="1"/>
</dbReference>
<dbReference type="InterPro" id="IPR028263">
    <property type="entry name" value="FliG_N"/>
</dbReference>
<sequence>MTVATLSGGPGGAGTASGRRKAAIALVALGPERASALLRGLDEDEVTQ</sequence>
<proteinExistence type="predicted"/>
<feature type="non-terminal residue" evidence="2">
    <location>
        <position position="48"/>
    </location>
</feature>
<dbReference type="EMBL" id="CADCTS010000057">
    <property type="protein sequence ID" value="CAA9289275.1"/>
    <property type="molecule type" value="Genomic_DNA"/>
</dbReference>
<dbReference type="SUPFAM" id="SSF48029">
    <property type="entry name" value="FliG"/>
    <property type="match status" value="1"/>
</dbReference>
<organism evidence="2">
    <name type="scientific">uncultured Friedmanniella sp</name>
    <dbReference type="NCBI Taxonomy" id="335381"/>
    <lineage>
        <taxon>Bacteria</taxon>
        <taxon>Bacillati</taxon>
        <taxon>Actinomycetota</taxon>
        <taxon>Actinomycetes</taxon>
        <taxon>Propionibacteriales</taxon>
        <taxon>Nocardioidaceae</taxon>
        <taxon>Friedmanniella</taxon>
        <taxon>environmental samples</taxon>
    </lineage>
</organism>
<evidence type="ECO:0000313" key="2">
    <source>
        <dbReference type="EMBL" id="CAA9289275.1"/>
    </source>
</evidence>
<protein>
    <recommendedName>
        <fullName evidence="1">Flagellar motor switch protein FliG N-terminal domain-containing protein</fullName>
    </recommendedName>
</protein>